<name>A0A0F9NLJ1_9ZZZZ</name>
<keyword evidence="1" id="KW-0812">Transmembrane</keyword>
<comment type="caution">
    <text evidence="2">The sequence shown here is derived from an EMBL/GenBank/DDBJ whole genome shotgun (WGS) entry which is preliminary data.</text>
</comment>
<keyword evidence="1" id="KW-1133">Transmembrane helix</keyword>
<dbReference type="AlphaFoldDB" id="A0A0F9NLJ1"/>
<proteinExistence type="predicted"/>
<dbReference type="EMBL" id="LAZR01007900">
    <property type="protein sequence ID" value="KKM82192.1"/>
    <property type="molecule type" value="Genomic_DNA"/>
</dbReference>
<reference evidence="2" key="1">
    <citation type="journal article" date="2015" name="Nature">
        <title>Complex archaea that bridge the gap between prokaryotes and eukaryotes.</title>
        <authorList>
            <person name="Spang A."/>
            <person name="Saw J.H."/>
            <person name="Jorgensen S.L."/>
            <person name="Zaremba-Niedzwiedzka K."/>
            <person name="Martijn J."/>
            <person name="Lind A.E."/>
            <person name="van Eijk R."/>
            <person name="Schleper C."/>
            <person name="Guy L."/>
            <person name="Ettema T.J."/>
        </authorList>
    </citation>
    <scope>NUCLEOTIDE SEQUENCE</scope>
</reference>
<feature type="transmembrane region" description="Helical" evidence="1">
    <location>
        <begin position="28"/>
        <end position="45"/>
    </location>
</feature>
<protein>
    <submittedName>
        <fullName evidence="2">Uncharacterized protein</fullName>
    </submittedName>
</protein>
<keyword evidence="1" id="KW-0472">Membrane</keyword>
<evidence type="ECO:0000313" key="2">
    <source>
        <dbReference type="EMBL" id="KKM82192.1"/>
    </source>
</evidence>
<accession>A0A0F9NLJ1</accession>
<feature type="non-terminal residue" evidence="2">
    <location>
        <position position="1"/>
    </location>
</feature>
<gene>
    <name evidence="2" type="ORF">LCGC14_1322040</name>
</gene>
<sequence length="48" mass="4922">MRFTFAVVAAGLVSVCVGVFLWLGLPATLIVAGVVFVAGGLLIDLESE</sequence>
<organism evidence="2">
    <name type="scientific">marine sediment metagenome</name>
    <dbReference type="NCBI Taxonomy" id="412755"/>
    <lineage>
        <taxon>unclassified sequences</taxon>
        <taxon>metagenomes</taxon>
        <taxon>ecological metagenomes</taxon>
    </lineage>
</organism>
<evidence type="ECO:0000256" key="1">
    <source>
        <dbReference type="SAM" id="Phobius"/>
    </source>
</evidence>